<evidence type="ECO:0000313" key="9">
    <source>
        <dbReference type="EMBL" id="SER45194.1"/>
    </source>
</evidence>
<comment type="similarity">
    <text evidence="2">Belongs to the EamA transporter family.</text>
</comment>
<feature type="transmembrane region" description="Helical" evidence="7">
    <location>
        <begin position="129"/>
        <end position="148"/>
    </location>
</feature>
<evidence type="ECO:0000256" key="7">
    <source>
        <dbReference type="SAM" id="Phobius"/>
    </source>
</evidence>
<protein>
    <submittedName>
        <fullName evidence="9">Permease of the drug/metabolite transporter (DMT) superfamily</fullName>
    </submittedName>
</protein>
<evidence type="ECO:0000256" key="1">
    <source>
        <dbReference type="ARBA" id="ARBA00004651"/>
    </source>
</evidence>
<feature type="transmembrane region" description="Helical" evidence="7">
    <location>
        <begin position="75"/>
        <end position="95"/>
    </location>
</feature>
<dbReference type="OrthoDB" id="9810818at2"/>
<feature type="transmembrane region" description="Helical" evidence="7">
    <location>
        <begin position="274"/>
        <end position="292"/>
    </location>
</feature>
<evidence type="ECO:0000256" key="3">
    <source>
        <dbReference type="ARBA" id="ARBA00022475"/>
    </source>
</evidence>
<feature type="transmembrane region" description="Helical" evidence="7">
    <location>
        <begin position="184"/>
        <end position="208"/>
    </location>
</feature>
<sequence>MSKFNIKGIILTILGASCWGLSGSMGQYLFTVQKMDSRWLVPIRLGLAGIILLIYSSFKNKNEVLLPWKNKKSALIMLLYGLFGVSFCQFFYFLTIELSSAAVGTILQDLAPIFILIFSCILGKRLPKITEIGSIAMALFGVFLITTHGNFKAMSISSKALIAGIISGFCVAIYNILAPKLNHIPVLVIQGWSFLLGGITGVLIFRIWEFKYVPNFYGVIGIIFVVVVGNIMAFSLYISGVQIIGPNKAILYSFAEPITASIISTTVLGSVFSIYDALGFMMIFIMLWLITLDTEKLATDNK</sequence>
<keyword evidence="3" id="KW-1003">Cell membrane</keyword>
<dbReference type="RefSeq" id="WP_029066922.1">
    <property type="nucleotide sequence ID" value="NZ_FOGW01000004.1"/>
</dbReference>
<dbReference type="InterPro" id="IPR000620">
    <property type="entry name" value="EamA_dom"/>
</dbReference>
<dbReference type="PANTHER" id="PTHR32322">
    <property type="entry name" value="INNER MEMBRANE TRANSPORTER"/>
    <property type="match status" value="1"/>
</dbReference>
<dbReference type="PROSITE" id="PS51257">
    <property type="entry name" value="PROKAR_LIPOPROTEIN"/>
    <property type="match status" value="1"/>
</dbReference>
<dbReference type="SUPFAM" id="SSF103481">
    <property type="entry name" value="Multidrug resistance efflux transporter EmrE"/>
    <property type="match status" value="2"/>
</dbReference>
<feature type="transmembrane region" description="Helical" evidence="7">
    <location>
        <begin position="39"/>
        <end position="55"/>
    </location>
</feature>
<name>A0A1H9PAB6_9FIRM</name>
<dbReference type="Proteomes" id="UP000182471">
    <property type="component" value="Unassembled WGS sequence"/>
</dbReference>
<keyword evidence="4 7" id="KW-0812">Transmembrane</keyword>
<evidence type="ECO:0000256" key="5">
    <source>
        <dbReference type="ARBA" id="ARBA00022989"/>
    </source>
</evidence>
<keyword evidence="6 7" id="KW-0472">Membrane</keyword>
<feature type="transmembrane region" description="Helical" evidence="7">
    <location>
        <begin position="101"/>
        <end position="122"/>
    </location>
</feature>
<evidence type="ECO:0000256" key="2">
    <source>
        <dbReference type="ARBA" id="ARBA00007362"/>
    </source>
</evidence>
<proteinExistence type="inferred from homology"/>
<feature type="transmembrane region" description="Helical" evidence="7">
    <location>
        <begin position="214"/>
        <end position="237"/>
    </location>
</feature>
<dbReference type="EMBL" id="FOGW01000004">
    <property type="protein sequence ID" value="SER45194.1"/>
    <property type="molecule type" value="Genomic_DNA"/>
</dbReference>
<feature type="domain" description="EamA" evidence="8">
    <location>
        <begin position="7"/>
        <end position="146"/>
    </location>
</feature>
<evidence type="ECO:0000259" key="8">
    <source>
        <dbReference type="Pfam" id="PF00892"/>
    </source>
</evidence>
<feature type="transmembrane region" description="Helical" evidence="7">
    <location>
        <begin position="160"/>
        <end position="177"/>
    </location>
</feature>
<evidence type="ECO:0000313" key="10">
    <source>
        <dbReference type="Proteomes" id="UP000182471"/>
    </source>
</evidence>
<keyword evidence="5 7" id="KW-1133">Transmembrane helix</keyword>
<evidence type="ECO:0000256" key="4">
    <source>
        <dbReference type="ARBA" id="ARBA00022692"/>
    </source>
</evidence>
<keyword evidence="10" id="KW-1185">Reference proteome</keyword>
<dbReference type="InterPro" id="IPR037185">
    <property type="entry name" value="EmrE-like"/>
</dbReference>
<accession>A0A1H9PAB6</accession>
<dbReference type="Pfam" id="PF00892">
    <property type="entry name" value="EamA"/>
    <property type="match status" value="2"/>
</dbReference>
<dbReference type="InterPro" id="IPR050638">
    <property type="entry name" value="AA-Vitamin_Transporters"/>
</dbReference>
<comment type="subcellular location">
    <subcellularLocation>
        <location evidence="1">Cell membrane</location>
        <topology evidence="1">Multi-pass membrane protein</topology>
    </subcellularLocation>
</comment>
<evidence type="ECO:0000256" key="6">
    <source>
        <dbReference type="ARBA" id="ARBA00023136"/>
    </source>
</evidence>
<dbReference type="PANTHER" id="PTHR32322:SF18">
    <property type="entry name" value="S-ADENOSYLMETHIONINE_S-ADENOSYLHOMOCYSTEINE TRANSPORTER"/>
    <property type="match status" value="1"/>
</dbReference>
<dbReference type="GO" id="GO:0005886">
    <property type="term" value="C:plasma membrane"/>
    <property type="evidence" value="ECO:0007669"/>
    <property type="project" value="UniProtKB-SubCell"/>
</dbReference>
<gene>
    <name evidence="9" type="ORF">SAMN02910429_00168</name>
</gene>
<organism evidence="9 10">
    <name type="scientific">Lachnobacterium bovis</name>
    <dbReference type="NCBI Taxonomy" id="140626"/>
    <lineage>
        <taxon>Bacteria</taxon>
        <taxon>Bacillati</taxon>
        <taxon>Bacillota</taxon>
        <taxon>Clostridia</taxon>
        <taxon>Lachnospirales</taxon>
        <taxon>Lachnospiraceae</taxon>
        <taxon>Lachnobacterium</taxon>
    </lineage>
</organism>
<dbReference type="AlphaFoldDB" id="A0A1H9PAB6"/>
<reference evidence="10" key="1">
    <citation type="submission" date="2016-10" db="EMBL/GenBank/DDBJ databases">
        <authorList>
            <person name="Varghese N."/>
            <person name="Submissions S."/>
        </authorList>
    </citation>
    <scope>NUCLEOTIDE SEQUENCE [LARGE SCALE GENOMIC DNA]</scope>
    <source>
        <strain evidence="10">S1b</strain>
    </source>
</reference>
<feature type="domain" description="EamA" evidence="8">
    <location>
        <begin position="159"/>
        <end position="291"/>
    </location>
</feature>